<evidence type="ECO:0000256" key="5">
    <source>
        <dbReference type="SAM" id="Coils"/>
    </source>
</evidence>
<dbReference type="PRINTS" id="PR01490">
    <property type="entry name" value="RTXTOXIND"/>
</dbReference>
<reference evidence="10 11" key="1">
    <citation type="submission" date="2024-06" db="EMBL/GenBank/DDBJ databases">
        <title>Chitinophaga defluvii sp. nov., isolated from municipal sewage.</title>
        <authorList>
            <person name="Zhang L."/>
        </authorList>
    </citation>
    <scope>NUCLEOTIDE SEQUENCE [LARGE SCALE GENOMIC DNA]</scope>
    <source>
        <strain evidence="10 11">H8</strain>
    </source>
</reference>
<dbReference type="RefSeq" id="WP_354658494.1">
    <property type="nucleotide sequence ID" value="NZ_JBEXAC010000001.1"/>
</dbReference>
<feature type="domain" description="CusB-like beta-barrel" evidence="9">
    <location>
        <begin position="283"/>
        <end position="326"/>
    </location>
</feature>
<dbReference type="Gene3D" id="2.40.50.100">
    <property type="match status" value="1"/>
</dbReference>
<evidence type="ECO:0000256" key="7">
    <source>
        <dbReference type="SAM" id="Phobius"/>
    </source>
</evidence>
<dbReference type="EMBL" id="JBEXAC010000001">
    <property type="protein sequence ID" value="MET6995845.1"/>
    <property type="molecule type" value="Genomic_DNA"/>
</dbReference>
<keyword evidence="11" id="KW-1185">Reference proteome</keyword>
<dbReference type="SUPFAM" id="SSF111369">
    <property type="entry name" value="HlyD-like secretion proteins"/>
    <property type="match status" value="2"/>
</dbReference>
<feature type="domain" description="Multidrug resistance protein MdtA-like barrel-sandwich hybrid" evidence="8">
    <location>
        <begin position="71"/>
        <end position="280"/>
    </location>
</feature>
<organism evidence="10 11">
    <name type="scientific">Chitinophaga defluvii</name>
    <dbReference type="NCBI Taxonomy" id="3163343"/>
    <lineage>
        <taxon>Bacteria</taxon>
        <taxon>Pseudomonadati</taxon>
        <taxon>Bacteroidota</taxon>
        <taxon>Chitinophagia</taxon>
        <taxon>Chitinophagales</taxon>
        <taxon>Chitinophagaceae</taxon>
        <taxon>Chitinophaga</taxon>
    </lineage>
</organism>
<dbReference type="PANTHER" id="PTHR30386">
    <property type="entry name" value="MEMBRANE FUSION SUBUNIT OF EMRAB-TOLC MULTIDRUG EFFLUX PUMP"/>
    <property type="match status" value="1"/>
</dbReference>
<comment type="subcellular location">
    <subcellularLocation>
        <location evidence="1">Membrane</location>
        <topology evidence="1">Single-pass membrane protein</topology>
    </subcellularLocation>
</comment>
<comment type="caution">
    <text evidence="10">The sequence shown here is derived from an EMBL/GenBank/DDBJ whole genome shotgun (WGS) entry which is preliminary data.</text>
</comment>
<evidence type="ECO:0000259" key="8">
    <source>
        <dbReference type="Pfam" id="PF25917"/>
    </source>
</evidence>
<evidence type="ECO:0000256" key="6">
    <source>
        <dbReference type="SAM" id="MobiDB-lite"/>
    </source>
</evidence>
<keyword evidence="3 7" id="KW-1133">Transmembrane helix</keyword>
<name>A0ABV2SZQ7_9BACT</name>
<dbReference type="InterPro" id="IPR050739">
    <property type="entry name" value="MFP"/>
</dbReference>
<dbReference type="Pfam" id="PF25954">
    <property type="entry name" value="Beta-barrel_RND_2"/>
    <property type="match status" value="1"/>
</dbReference>
<gene>
    <name evidence="10" type="ORF">ABR189_00625</name>
</gene>
<sequence length="380" mass="41615">METQTNEIKNTHVQSGKNMQEKPAPKKRNLRFIIVLAVLVIGGGAFGITKYIHALHHEETDNAQIEANVSPVIPRVSGYVKAVKVSDNQSVKKGDTLVILDDRDLRIKVEQAETALMTAQVNLGVAQASTQASEVNVASSRANIATMDAQIEAGKVNVWRATQDYERYNNLIKDHSITQQQYEQALAAKQTAERQLEVLVKQRNAAARQTDAVASQSSATSKQINMANATISQRQTDVNDARLNLSYTVITAPEDGLVSKVYVTPGQYVQAGQSLFSVVMDNNIWVVANFKETQLDKMAIGQPVTVHVDAYPGEALEAKVSSFSPATGARFALLPPDNASGNFVKVVQRLPVKIEFLHPEDKHVKQLRPGLSVMVDVHLN</sequence>
<evidence type="ECO:0000256" key="2">
    <source>
        <dbReference type="ARBA" id="ARBA00022692"/>
    </source>
</evidence>
<feature type="transmembrane region" description="Helical" evidence="7">
    <location>
        <begin position="29"/>
        <end position="48"/>
    </location>
</feature>
<evidence type="ECO:0000256" key="1">
    <source>
        <dbReference type="ARBA" id="ARBA00004167"/>
    </source>
</evidence>
<proteinExistence type="predicted"/>
<dbReference type="Proteomes" id="UP001549749">
    <property type="component" value="Unassembled WGS sequence"/>
</dbReference>
<keyword evidence="4 7" id="KW-0472">Membrane</keyword>
<evidence type="ECO:0000256" key="3">
    <source>
        <dbReference type="ARBA" id="ARBA00022989"/>
    </source>
</evidence>
<evidence type="ECO:0000259" key="9">
    <source>
        <dbReference type="Pfam" id="PF25954"/>
    </source>
</evidence>
<feature type="compositionally biased region" description="Polar residues" evidence="6">
    <location>
        <begin position="1"/>
        <end position="18"/>
    </location>
</feature>
<feature type="region of interest" description="Disordered" evidence="6">
    <location>
        <begin position="1"/>
        <end position="24"/>
    </location>
</feature>
<feature type="coiled-coil region" evidence="5">
    <location>
        <begin position="182"/>
        <end position="209"/>
    </location>
</feature>
<dbReference type="InterPro" id="IPR058792">
    <property type="entry name" value="Beta-barrel_RND_2"/>
</dbReference>
<dbReference type="Gene3D" id="2.40.30.170">
    <property type="match status" value="1"/>
</dbReference>
<dbReference type="Gene3D" id="1.10.287.470">
    <property type="entry name" value="Helix hairpin bin"/>
    <property type="match status" value="2"/>
</dbReference>
<accession>A0ABV2SZQ7</accession>
<dbReference type="PANTHER" id="PTHR30386:SF26">
    <property type="entry name" value="TRANSPORT PROTEIN COMB"/>
    <property type="match status" value="1"/>
</dbReference>
<evidence type="ECO:0000313" key="10">
    <source>
        <dbReference type="EMBL" id="MET6995845.1"/>
    </source>
</evidence>
<keyword evidence="5" id="KW-0175">Coiled coil</keyword>
<protein>
    <submittedName>
        <fullName evidence="10">HlyD family secretion protein</fullName>
    </submittedName>
</protein>
<evidence type="ECO:0000313" key="11">
    <source>
        <dbReference type="Proteomes" id="UP001549749"/>
    </source>
</evidence>
<keyword evidence="2 7" id="KW-0812">Transmembrane</keyword>
<evidence type="ECO:0000256" key="4">
    <source>
        <dbReference type="ARBA" id="ARBA00023136"/>
    </source>
</evidence>
<dbReference type="Pfam" id="PF25917">
    <property type="entry name" value="BSH_RND"/>
    <property type="match status" value="1"/>
</dbReference>
<dbReference type="InterPro" id="IPR058625">
    <property type="entry name" value="MdtA-like_BSH"/>
</dbReference>